<dbReference type="AlphaFoldDB" id="B2KDY6"/>
<dbReference type="Proteomes" id="UP000001029">
    <property type="component" value="Chromosome"/>
</dbReference>
<feature type="domain" description="Lipoyl-binding" evidence="1">
    <location>
        <begin position="51"/>
        <end position="122"/>
    </location>
</feature>
<protein>
    <submittedName>
        <fullName evidence="2">Biotin carboxyl carrier protein</fullName>
    </submittedName>
</protein>
<dbReference type="SUPFAM" id="SSF51230">
    <property type="entry name" value="Single hybrid motif"/>
    <property type="match status" value="1"/>
</dbReference>
<dbReference type="CDD" id="cd06850">
    <property type="entry name" value="biotinyl_domain"/>
    <property type="match status" value="1"/>
</dbReference>
<dbReference type="HOGENOM" id="CLU_2000328_0_0_0"/>
<sequence>MDTKLLTQVTSWLKETDIVEFVYHKDGNNIEIKTKEASVTGTNFECSLFSVASPAVGFYYRAAKGKTNPLKEGQKIAEGDFLGIVETSAKKIEVKAPVEGKLRIISIEDSKPVEFGQPLFFIEP</sequence>
<keyword evidence="3" id="KW-1185">Reference proteome</keyword>
<dbReference type="Gene3D" id="2.40.50.100">
    <property type="match status" value="1"/>
</dbReference>
<dbReference type="Pfam" id="PF00364">
    <property type="entry name" value="Biotin_lipoyl"/>
    <property type="match status" value="1"/>
</dbReference>
<evidence type="ECO:0000313" key="3">
    <source>
        <dbReference type="Proteomes" id="UP000001029"/>
    </source>
</evidence>
<gene>
    <name evidence="2" type="ordered locus">Emin_1182</name>
</gene>
<dbReference type="OrthoDB" id="9811735at2"/>
<proteinExistence type="predicted"/>
<dbReference type="InterPro" id="IPR011053">
    <property type="entry name" value="Single_hybrid_motif"/>
</dbReference>
<organism evidence="2 3">
    <name type="scientific">Elusimicrobium minutum (strain Pei191)</name>
    <dbReference type="NCBI Taxonomy" id="445932"/>
    <lineage>
        <taxon>Bacteria</taxon>
        <taxon>Pseudomonadati</taxon>
        <taxon>Elusimicrobiota</taxon>
        <taxon>Elusimicrobia</taxon>
        <taxon>Elusimicrobiales</taxon>
        <taxon>Elusimicrobiaceae</taxon>
        <taxon>Elusimicrobium</taxon>
    </lineage>
</organism>
<dbReference type="STRING" id="445932.Emin_1182"/>
<dbReference type="RefSeq" id="WP_012415347.1">
    <property type="nucleotide sequence ID" value="NC_010644.1"/>
</dbReference>
<name>B2KDY6_ELUMP</name>
<evidence type="ECO:0000259" key="1">
    <source>
        <dbReference type="Pfam" id="PF00364"/>
    </source>
</evidence>
<accession>B2KDY6</accession>
<reference evidence="2 3" key="1">
    <citation type="journal article" date="2009" name="Appl. Environ. Microbiol.">
        <title>Genomic analysis of 'Elusimicrobium minutum,' the first cultivated representative of the phylum 'Elusimicrobia' (formerly termite group 1).</title>
        <authorList>
            <person name="Herlemann D.P.R."/>
            <person name="Geissinger O."/>
            <person name="Ikeda-Ohtsubo W."/>
            <person name="Kunin V."/>
            <person name="Sun H."/>
            <person name="Lapidus A."/>
            <person name="Hugenholtz P."/>
            <person name="Brune A."/>
        </authorList>
    </citation>
    <scope>NUCLEOTIDE SEQUENCE [LARGE SCALE GENOMIC DNA]</scope>
    <source>
        <strain evidence="2 3">Pei191</strain>
    </source>
</reference>
<evidence type="ECO:0000313" key="2">
    <source>
        <dbReference type="EMBL" id="ACC98732.1"/>
    </source>
</evidence>
<dbReference type="InterPro" id="IPR000089">
    <property type="entry name" value="Biotin_lipoyl"/>
</dbReference>
<dbReference type="KEGG" id="emi:Emin_1182"/>
<dbReference type="EMBL" id="CP001055">
    <property type="protein sequence ID" value="ACC98732.1"/>
    <property type="molecule type" value="Genomic_DNA"/>
</dbReference>